<protein>
    <submittedName>
        <fullName evidence="1">Uncharacterized protein</fullName>
    </submittedName>
</protein>
<reference evidence="1 2" key="1">
    <citation type="submission" date="2017-06" db="EMBL/GenBank/DDBJ databases">
        <title>The isolation and characterization of 16 novel Shigella-infecting phages from the environment.</title>
        <authorList>
            <person name="Doore S.M."/>
            <person name="Schrad J.R."/>
            <person name="Dover J.A."/>
            <person name="Parent K.N."/>
        </authorList>
    </citation>
    <scope>NUCLEOTIDE SEQUENCE [LARGE SCALE GENOMIC DNA]</scope>
</reference>
<organism evidence="1 2">
    <name type="scientific">Shigella phage Sf20</name>
    <dbReference type="NCBI Taxonomy" id="2024307"/>
    <lineage>
        <taxon>Viruses</taxon>
        <taxon>Duplodnaviria</taxon>
        <taxon>Heunggongvirae</taxon>
        <taxon>Uroviricota</taxon>
        <taxon>Caudoviricetes</taxon>
        <taxon>Pantevenvirales</taxon>
        <taxon>Straboviridae</taxon>
        <taxon>Krischvirus</taxon>
        <taxon>Krischvirus RB49</taxon>
    </lineage>
</organism>
<name>A0A2K9VNI6_9CAUD</name>
<evidence type="ECO:0000313" key="2">
    <source>
        <dbReference type="Proteomes" id="UP000240841"/>
    </source>
</evidence>
<gene>
    <name evidence="1" type="ORF">Sf20_gp71</name>
</gene>
<accession>A0A2K9VNI6</accession>
<sequence length="87" mass="10241">MIMSKFKEYKAYQQILRVYAPEFAEKMMEDASKCPSFSGNKNHYSTRIVSWKETCYTQQWINVFSKTIGWNGVNYGYSESIQRLSSV</sequence>
<dbReference type="Proteomes" id="UP000240841">
    <property type="component" value="Segment"/>
</dbReference>
<dbReference type="EMBL" id="MF327006">
    <property type="protein sequence ID" value="AUV63890.1"/>
    <property type="molecule type" value="Genomic_DNA"/>
</dbReference>
<proteinExistence type="predicted"/>
<evidence type="ECO:0000313" key="1">
    <source>
        <dbReference type="EMBL" id="AUV63890.1"/>
    </source>
</evidence>